<evidence type="ECO:0000313" key="2">
    <source>
        <dbReference type="Proteomes" id="UP000265354"/>
    </source>
</evidence>
<dbReference type="Proteomes" id="UP000265354">
    <property type="component" value="Unassembled WGS sequence"/>
</dbReference>
<protein>
    <recommendedName>
        <fullName evidence="3">Transcriptional regulator</fullName>
    </recommendedName>
</protein>
<gene>
    <name evidence="1" type="ORF">SSP531S_48590</name>
</gene>
<accession>A0A388T4D2</accession>
<proteinExistence type="predicted"/>
<dbReference type="AlphaFoldDB" id="A0A388T4D2"/>
<name>A0A388T4D2_9ACTN</name>
<dbReference type="EMBL" id="BGZL01000018">
    <property type="protein sequence ID" value="GBQ03386.1"/>
    <property type="molecule type" value="Genomic_DNA"/>
</dbReference>
<evidence type="ECO:0000313" key="1">
    <source>
        <dbReference type="EMBL" id="GBQ03386.1"/>
    </source>
</evidence>
<comment type="caution">
    <text evidence="1">The sequence shown here is derived from an EMBL/GenBank/DDBJ whole genome shotgun (WGS) entry which is preliminary data.</text>
</comment>
<evidence type="ECO:0008006" key="3">
    <source>
        <dbReference type="Google" id="ProtNLM"/>
    </source>
</evidence>
<sequence length="54" mass="5890">MSTDYQKAREALGIRLRELRLSAPGGRLTGTQGPGKVVDHAVRIRLMGRSVSRA</sequence>
<reference evidence="1 2" key="1">
    <citation type="submission" date="2018-07" db="EMBL/GenBank/DDBJ databases">
        <title>Whole Genome Shotgun Sequence of Streptomyces spongiicola strain 531S.</title>
        <authorList>
            <person name="Dohra H."/>
            <person name="Kodani S."/>
        </authorList>
    </citation>
    <scope>NUCLEOTIDE SEQUENCE [LARGE SCALE GENOMIC DNA]</scope>
    <source>
        <strain evidence="1 2">531S</strain>
    </source>
</reference>
<organism evidence="1 2">
    <name type="scientific">Streptomyces spongiicola</name>
    <dbReference type="NCBI Taxonomy" id="1690221"/>
    <lineage>
        <taxon>Bacteria</taxon>
        <taxon>Bacillati</taxon>
        <taxon>Actinomycetota</taxon>
        <taxon>Actinomycetes</taxon>
        <taxon>Kitasatosporales</taxon>
        <taxon>Streptomycetaceae</taxon>
        <taxon>Streptomyces</taxon>
    </lineage>
</organism>